<proteinExistence type="predicted"/>
<dbReference type="AlphaFoldDB" id="A0A256F9Y1"/>
<dbReference type="Proteomes" id="UP000216478">
    <property type="component" value="Unassembled WGS sequence"/>
</dbReference>
<protein>
    <submittedName>
        <fullName evidence="1">Uncharacterized protein</fullName>
    </submittedName>
</protein>
<dbReference type="EMBL" id="NNRL01000162">
    <property type="protein sequence ID" value="OYR11583.1"/>
    <property type="molecule type" value="Genomic_DNA"/>
</dbReference>
<gene>
    <name evidence="1" type="ORF">CEV33_1686</name>
</gene>
<evidence type="ECO:0000313" key="1">
    <source>
        <dbReference type="EMBL" id="OYR11583.1"/>
    </source>
</evidence>
<keyword evidence="2" id="KW-1185">Reference proteome</keyword>
<name>A0A256F9Y1_9HYPH</name>
<sequence>MREPPAVFLSRYARSSLSEADAFQRQTASFAQGAFLKVQK</sequence>
<comment type="caution">
    <text evidence="1">The sequence shown here is derived from an EMBL/GenBank/DDBJ whole genome shotgun (WGS) entry which is preliminary data.</text>
</comment>
<accession>A0A256F9Y1</accession>
<organism evidence="1 2">
    <name type="scientific">Brucella grignonensis</name>
    <dbReference type="NCBI Taxonomy" id="94627"/>
    <lineage>
        <taxon>Bacteria</taxon>
        <taxon>Pseudomonadati</taxon>
        <taxon>Pseudomonadota</taxon>
        <taxon>Alphaproteobacteria</taxon>
        <taxon>Hyphomicrobiales</taxon>
        <taxon>Brucellaceae</taxon>
        <taxon>Brucella/Ochrobactrum group</taxon>
        <taxon>Brucella</taxon>
    </lineage>
</organism>
<reference evidence="1 2" key="1">
    <citation type="submission" date="2017-07" db="EMBL/GenBank/DDBJ databases">
        <title>Phylogenetic study on the rhizospheric bacterium Ochrobactrum sp. A44.</title>
        <authorList>
            <person name="Krzyzanowska D.M."/>
            <person name="Ossowicki A."/>
            <person name="Rajewska M."/>
            <person name="Maciag T."/>
            <person name="Kaczynski Z."/>
            <person name="Czerwicka M."/>
            <person name="Jafra S."/>
        </authorList>
    </citation>
    <scope>NUCLEOTIDE SEQUENCE [LARGE SCALE GENOMIC DNA]</scope>
    <source>
        <strain evidence="1 2">OgA9a</strain>
    </source>
</reference>
<evidence type="ECO:0000313" key="2">
    <source>
        <dbReference type="Proteomes" id="UP000216478"/>
    </source>
</evidence>